<sequence>MSFLRVSHLSLQEATHQALTDVSFLLADGRRLAVAGETGAGKSTLLQSIAGLIQPTGGEIWLEERRVKGPQEQLMPGHQGIAYLSQHSELPKFLRVEQVLRYASTLPAPEAGALYQLCRIDHLLLRRTDQVSGGERQRIALARLLLARPRLLLLDEPFSNLDRGHKQLLQAVLHDVTTQLGLTTLLVSHDPQDTLSWADELLVLEKGVLVQQAAPETIYRQPVSAYVAGLFGEYSLLSAAASRRLTGDPGRRNRRLLVRPEQLQLAEVGTPALVQEVRFYGSYYEAQLTLAGQPVRLRTPQAGLQAGQTVSVALAAGAAWYV</sequence>
<dbReference type="PANTHER" id="PTHR42781">
    <property type="entry name" value="SPERMIDINE/PUTRESCINE IMPORT ATP-BINDING PROTEIN POTA"/>
    <property type="match status" value="1"/>
</dbReference>
<dbReference type="GO" id="GO:0005524">
    <property type="term" value="F:ATP binding"/>
    <property type="evidence" value="ECO:0007669"/>
    <property type="project" value="UniProtKB-KW"/>
</dbReference>
<dbReference type="InterPro" id="IPR008995">
    <property type="entry name" value="Mo/tungstate-bd_C_term_dom"/>
</dbReference>
<dbReference type="Pfam" id="PF00005">
    <property type="entry name" value="ABC_tran"/>
    <property type="match status" value="1"/>
</dbReference>
<keyword evidence="2" id="KW-0547">Nucleotide-binding</keyword>
<dbReference type="PROSITE" id="PS00211">
    <property type="entry name" value="ABC_TRANSPORTER_1"/>
    <property type="match status" value="1"/>
</dbReference>
<dbReference type="RefSeq" id="WP_149070516.1">
    <property type="nucleotide sequence ID" value="NZ_VTHL01000006.1"/>
</dbReference>
<proteinExistence type="predicted"/>
<dbReference type="InterPro" id="IPR017871">
    <property type="entry name" value="ABC_transporter-like_CS"/>
</dbReference>
<dbReference type="GO" id="GO:0022857">
    <property type="term" value="F:transmembrane transporter activity"/>
    <property type="evidence" value="ECO:0007669"/>
    <property type="project" value="InterPro"/>
</dbReference>
<dbReference type="Proteomes" id="UP000322791">
    <property type="component" value="Unassembled WGS sequence"/>
</dbReference>
<dbReference type="InterPro" id="IPR013611">
    <property type="entry name" value="Transp-assoc_OB_typ2"/>
</dbReference>
<evidence type="ECO:0000313" key="5">
    <source>
        <dbReference type="EMBL" id="TYZ11031.1"/>
    </source>
</evidence>
<protein>
    <submittedName>
        <fullName evidence="5">ABC transporter ATP-binding protein</fullName>
    </submittedName>
</protein>
<organism evidence="5 6">
    <name type="scientific">Hymenobacter lutimineralis</name>
    <dbReference type="NCBI Taxonomy" id="2606448"/>
    <lineage>
        <taxon>Bacteria</taxon>
        <taxon>Pseudomonadati</taxon>
        <taxon>Bacteroidota</taxon>
        <taxon>Cytophagia</taxon>
        <taxon>Cytophagales</taxon>
        <taxon>Hymenobacteraceae</taxon>
        <taxon>Hymenobacter</taxon>
    </lineage>
</organism>
<dbReference type="InterPro" id="IPR003439">
    <property type="entry name" value="ABC_transporter-like_ATP-bd"/>
</dbReference>
<name>A0A5D6V4T2_9BACT</name>
<reference evidence="5 6" key="1">
    <citation type="submission" date="2019-08" db="EMBL/GenBank/DDBJ databases">
        <authorList>
            <person name="Seo M.-J."/>
        </authorList>
    </citation>
    <scope>NUCLEOTIDE SEQUENCE [LARGE SCALE GENOMIC DNA]</scope>
    <source>
        <strain evidence="5 6">KIGAM108</strain>
    </source>
</reference>
<gene>
    <name evidence="5" type="ORF">FY528_08265</name>
</gene>
<dbReference type="SUPFAM" id="SSF50331">
    <property type="entry name" value="MOP-like"/>
    <property type="match status" value="1"/>
</dbReference>
<dbReference type="GO" id="GO:0016887">
    <property type="term" value="F:ATP hydrolysis activity"/>
    <property type="evidence" value="ECO:0007669"/>
    <property type="project" value="InterPro"/>
</dbReference>
<evidence type="ECO:0000256" key="2">
    <source>
        <dbReference type="ARBA" id="ARBA00022741"/>
    </source>
</evidence>
<dbReference type="PROSITE" id="PS50893">
    <property type="entry name" value="ABC_TRANSPORTER_2"/>
    <property type="match status" value="1"/>
</dbReference>
<evidence type="ECO:0000256" key="1">
    <source>
        <dbReference type="ARBA" id="ARBA00022448"/>
    </source>
</evidence>
<keyword evidence="1" id="KW-0813">Transport</keyword>
<evidence type="ECO:0000259" key="4">
    <source>
        <dbReference type="PROSITE" id="PS50893"/>
    </source>
</evidence>
<evidence type="ECO:0000256" key="3">
    <source>
        <dbReference type="ARBA" id="ARBA00022840"/>
    </source>
</evidence>
<dbReference type="Gene3D" id="3.40.50.300">
    <property type="entry name" value="P-loop containing nucleotide triphosphate hydrolases"/>
    <property type="match status" value="1"/>
</dbReference>
<keyword evidence="3 5" id="KW-0067">ATP-binding</keyword>
<dbReference type="GO" id="GO:0043190">
    <property type="term" value="C:ATP-binding cassette (ABC) transporter complex"/>
    <property type="evidence" value="ECO:0007669"/>
    <property type="project" value="InterPro"/>
</dbReference>
<dbReference type="AlphaFoldDB" id="A0A5D6V4T2"/>
<dbReference type="SUPFAM" id="SSF52540">
    <property type="entry name" value="P-loop containing nucleoside triphosphate hydrolases"/>
    <property type="match status" value="1"/>
</dbReference>
<dbReference type="EMBL" id="VTHL01000006">
    <property type="protein sequence ID" value="TYZ11031.1"/>
    <property type="molecule type" value="Genomic_DNA"/>
</dbReference>
<dbReference type="InterPro" id="IPR003593">
    <property type="entry name" value="AAA+_ATPase"/>
</dbReference>
<keyword evidence="6" id="KW-1185">Reference proteome</keyword>
<accession>A0A5D6V4T2</accession>
<dbReference type="Pfam" id="PF08402">
    <property type="entry name" value="TOBE_2"/>
    <property type="match status" value="1"/>
</dbReference>
<dbReference type="PANTHER" id="PTHR42781:SF4">
    <property type="entry name" value="SPERMIDINE_PUTRESCINE IMPORT ATP-BINDING PROTEIN POTA"/>
    <property type="match status" value="1"/>
</dbReference>
<feature type="domain" description="ABC transporter" evidence="4">
    <location>
        <begin position="4"/>
        <end position="231"/>
    </location>
</feature>
<dbReference type="InterPro" id="IPR027417">
    <property type="entry name" value="P-loop_NTPase"/>
</dbReference>
<dbReference type="InterPro" id="IPR050093">
    <property type="entry name" value="ABC_SmlMolc_Importer"/>
</dbReference>
<dbReference type="SMART" id="SM00382">
    <property type="entry name" value="AAA"/>
    <property type="match status" value="1"/>
</dbReference>
<comment type="caution">
    <text evidence="5">The sequence shown here is derived from an EMBL/GenBank/DDBJ whole genome shotgun (WGS) entry which is preliminary data.</text>
</comment>
<evidence type="ECO:0000313" key="6">
    <source>
        <dbReference type="Proteomes" id="UP000322791"/>
    </source>
</evidence>